<dbReference type="Pfam" id="PF07377">
    <property type="entry name" value="DUF1493"/>
    <property type="match status" value="1"/>
</dbReference>
<dbReference type="KEGG" id="echu:RQP59_18120"/>
<dbReference type="RefSeq" id="WP_080330218.1">
    <property type="nucleotide sequence ID" value="NZ_CP135253.1"/>
</dbReference>
<dbReference type="AlphaFoldDB" id="A0AA96M4E4"/>
<dbReference type="Proteomes" id="UP001577381">
    <property type="component" value="Unassembled WGS sequence"/>
</dbReference>
<name>A0AA96M4E4_9ENTR</name>
<sequence length="108" mass="12880">MVTEQEVLAFFQNELPVLGTFTGKLIPLQLDDVLQEYAEDDDLVVCMDKFSIKFDVDISLMNYNAYYPWFRTWFFRKWFTNKPVEQISTPLTVRMFAESARAGRWLYE</sequence>
<proteinExistence type="predicted"/>
<dbReference type="EMBL" id="JBHGSI010000003">
    <property type="protein sequence ID" value="MFB4720147.1"/>
    <property type="molecule type" value="Genomic_DNA"/>
</dbReference>
<dbReference type="InterPro" id="IPR010862">
    <property type="entry name" value="DUF1493"/>
</dbReference>
<organism evidence="2">
    <name type="scientific">Enterobacter chuandaensis</name>
    <dbReference type="NCBI Taxonomy" id="2497875"/>
    <lineage>
        <taxon>Bacteria</taxon>
        <taxon>Pseudomonadati</taxon>
        <taxon>Pseudomonadota</taxon>
        <taxon>Gammaproteobacteria</taxon>
        <taxon>Enterobacterales</taxon>
        <taxon>Enterobacteriaceae</taxon>
        <taxon>Enterobacter</taxon>
        <taxon>Enterobacter cloacae complex</taxon>
    </lineage>
</organism>
<accession>A0AA96M4E4</accession>
<evidence type="ECO:0000313" key="2">
    <source>
        <dbReference type="EMBL" id="WNS36973.1"/>
    </source>
</evidence>
<evidence type="ECO:0000313" key="1">
    <source>
        <dbReference type="EMBL" id="MFB4720147.1"/>
    </source>
</evidence>
<evidence type="ECO:0000313" key="3">
    <source>
        <dbReference type="Proteomes" id="UP001577381"/>
    </source>
</evidence>
<protein>
    <submittedName>
        <fullName evidence="2">DUF1493 family protein</fullName>
    </submittedName>
</protein>
<reference evidence="2" key="1">
    <citation type="submission" date="2023-09" db="EMBL/GenBank/DDBJ databases">
        <title>Coexistence of blaNDM-1 and blaKPC-2 in Enterobacter chuandaensis.</title>
        <authorList>
            <person name="Chen R."/>
        </authorList>
    </citation>
    <scope>NUCLEOTIDE SEQUENCE</scope>
    <source>
        <strain evidence="2">FAHZZU5885</strain>
    </source>
</reference>
<dbReference type="EMBL" id="CP135253">
    <property type="protein sequence ID" value="WNS36973.1"/>
    <property type="molecule type" value="Genomic_DNA"/>
</dbReference>
<gene>
    <name evidence="1" type="ORF">ACE3KR_14805</name>
    <name evidence="2" type="ORF">RQP59_18120</name>
</gene>
<reference evidence="1 3" key="2">
    <citation type="submission" date="2024-09" db="EMBL/GenBank/DDBJ databases">
        <title>Molecular characterization of Carbapenemase-producing Enterobacter cloacae Complex from Infections in Argentina.</title>
        <authorList>
            <person name="De Mendieta J.M."/>
            <person name="Gomez S."/>
        </authorList>
    </citation>
    <scope>NUCLEOTIDE SEQUENCE [LARGE SCALE GENOMIC DNA]</scope>
    <source>
        <strain evidence="1 3">M23267</strain>
    </source>
</reference>
<keyword evidence="3" id="KW-1185">Reference proteome</keyword>